<organism evidence="1 2">
    <name type="scientific">Sorghum bicolor</name>
    <name type="common">Sorghum</name>
    <name type="synonym">Sorghum vulgare</name>
    <dbReference type="NCBI Taxonomy" id="4558"/>
    <lineage>
        <taxon>Eukaryota</taxon>
        <taxon>Viridiplantae</taxon>
        <taxon>Streptophyta</taxon>
        <taxon>Embryophyta</taxon>
        <taxon>Tracheophyta</taxon>
        <taxon>Spermatophyta</taxon>
        <taxon>Magnoliopsida</taxon>
        <taxon>Liliopsida</taxon>
        <taxon>Poales</taxon>
        <taxon>Poaceae</taxon>
        <taxon>PACMAD clade</taxon>
        <taxon>Panicoideae</taxon>
        <taxon>Andropogonodae</taxon>
        <taxon>Andropogoneae</taxon>
        <taxon>Sorghinae</taxon>
        <taxon>Sorghum</taxon>
    </lineage>
</organism>
<name>A0A1W0VYV2_SORBI</name>
<accession>A0A1W0VYV2</accession>
<dbReference type="InParanoid" id="A0A1W0VYV2"/>
<protein>
    <submittedName>
        <fullName evidence="1">Uncharacterized protein</fullName>
    </submittedName>
</protein>
<reference evidence="1 2" key="1">
    <citation type="journal article" date="2009" name="Nature">
        <title>The Sorghum bicolor genome and the diversification of grasses.</title>
        <authorList>
            <person name="Paterson A.H."/>
            <person name="Bowers J.E."/>
            <person name="Bruggmann R."/>
            <person name="Dubchak I."/>
            <person name="Grimwood J."/>
            <person name="Gundlach H."/>
            <person name="Haberer G."/>
            <person name="Hellsten U."/>
            <person name="Mitros T."/>
            <person name="Poliakov A."/>
            <person name="Schmutz J."/>
            <person name="Spannagl M."/>
            <person name="Tang H."/>
            <person name="Wang X."/>
            <person name="Wicker T."/>
            <person name="Bharti A.K."/>
            <person name="Chapman J."/>
            <person name="Feltus F.A."/>
            <person name="Gowik U."/>
            <person name="Grigoriev I.V."/>
            <person name="Lyons E."/>
            <person name="Maher C.A."/>
            <person name="Martis M."/>
            <person name="Narechania A."/>
            <person name="Otillar R.P."/>
            <person name="Penning B.W."/>
            <person name="Salamov A.A."/>
            <person name="Wang Y."/>
            <person name="Zhang L."/>
            <person name="Carpita N.C."/>
            <person name="Freeling M."/>
            <person name="Gingle A.R."/>
            <person name="Hash C.T."/>
            <person name="Keller B."/>
            <person name="Klein P."/>
            <person name="Kresovich S."/>
            <person name="McCann M.C."/>
            <person name="Ming R."/>
            <person name="Peterson D.G."/>
            <person name="Mehboob-ur-Rahman"/>
            <person name="Ware D."/>
            <person name="Westhoff P."/>
            <person name="Mayer K.F."/>
            <person name="Messing J."/>
            <person name="Rokhsar D.S."/>
        </authorList>
    </citation>
    <scope>NUCLEOTIDE SEQUENCE [LARGE SCALE GENOMIC DNA]</scope>
    <source>
        <strain evidence="2">cv. BTx623</strain>
    </source>
</reference>
<evidence type="ECO:0000313" key="1">
    <source>
        <dbReference type="EMBL" id="OQU87297.1"/>
    </source>
</evidence>
<sequence>MHACVHAGPALSSQSTPINNHPSLVTADGKCHYCLGPGILPSAVQCLPAGSPFSFVVHVCMQRTRTVPVHACISSRHLLHATTSPTNAPFVGMYVHSPLFWISHAFNATSQTKLLQWRTEPRKQVGRACSKQPQSILPLSLTLLPGFF</sequence>
<dbReference type="EMBL" id="CM000762">
    <property type="protein sequence ID" value="OQU87297.1"/>
    <property type="molecule type" value="Genomic_DNA"/>
</dbReference>
<dbReference type="AlphaFoldDB" id="A0A1W0VYV2"/>
<gene>
    <name evidence="1" type="ORF">SORBI_3003G250160</name>
</gene>
<dbReference type="Gramene" id="OQU87297">
    <property type="protein sequence ID" value="OQU87297"/>
    <property type="gene ID" value="SORBI_3003G250160"/>
</dbReference>
<keyword evidence="2" id="KW-1185">Reference proteome</keyword>
<evidence type="ECO:0000313" key="2">
    <source>
        <dbReference type="Proteomes" id="UP000000768"/>
    </source>
</evidence>
<reference evidence="2" key="2">
    <citation type="journal article" date="2018" name="Plant J.">
        <title>The Sorghum bicolor reference genome: improved assembly, gene annotations, a transcriptome atlas, and signatures of genome organization.</title>
        <authorList>
            <person name="McCormick R.F."/>
            <person name="Truong S.K."/>
            <person name="Sreedasyam A."/>
            <person name="Jenkins J."/>
            <person name="Shu S."/>
            <person name="Sims D."/>
            <person name="Kennedy M."/>
            <person name="Amirebrahimi M."/>
            <person name="Weers B.D."/>
            <person name="McKinley B."/>
            <person name="Mattison A."/>
            <person name="Morishige D.T."/>
            <person name="Grimwood J."/>
            <person name="Schmutz J."/>
            <person name="Mullet J.E."/>
        </authorList>
    </citation>
    <scope>NUCLEOTIDE SEQUENCE [LARGE SCALE GENOMIC DNA]</scope>
    <source>
        <strain evidence="2">cv. BTx623</strain>
    </source>
</reference>
<proteinExistence type="predicted"/>
<dbReference type="Proteomes" id="UP000000768">
    <property type="component" value="Chromosome 3"/>
</dbReference>